<keyword evidence="4 5" id="KW-0479">Metal-binding</keyword>
<comment type="similarity">
    <text evidence="1">Belongs to the GTP cyclohydrolase I type 2/NIF3 family.</text>
</comment>
<dbReference type="EMBL" id="FQ670179">
    <property type="protein sequence ID" value="CBY83044.1"/>
    <property type="molecule type" value="Genomic_DNA"/>
</dbReference>
<dbReference type="GeneID" id="36133276"/>
<keyword evidence="7" id="KW-1185">Reference proteome</keyword>
<dbReference type="KEGG" id="hfe:HFELIS_09600"/>
<evidence type="ECO:0000313" key="7">
    <source>
        <dbReference type="Proteomes" id="UP000007934"/>
    </source>
</evidence>
<dbReference type="PANTHER" id="PTHR13799:SF14">
    <property type="entry name" value="GTP CYCLOHYDROLASE 1 TYPE 2 HOMOLOG"/>
    <property type="match status" value="1"/>
</dbReference>
<feature type="binding site" evidence="5">
    <location>
        <position position="61"/>
    </location>
    <ligand>
        <name>a divalent metal cation</name>
        <dbReference type="ChEBI" id="CHEBI:60240"/>
        <label>1</label>
    </ligand>
</feature>
<dbReference type="GO" id="GO:0046872">
    <property type="term" value="F:metal ion binding"/>
    <property type="evidence" value="ECO:0007669"/>
    <property type="project" value="UniProtKB-KW"/>
</dbReference>
<dbReference type="InterPro" id="IPR002678">
    <property type="entry name" value="DUF34/NIF3"/>
</dbReference>
<dbReference type="Gene3D" id="3.40.1390.30">
    <property type="entry name" value="NIF3 (NGG1p interacting factor 3)-like"/>
    <property type="match status" value="2"/>
</dbReference>
<dbReference type="NCBIfam" id="TIGR00486">
    <property type="entry name" value="YbgI_SA1388"/>
    <property type="match status" value="1"/>
</dbReference>
<dbReference type="AlphaFoldDB" id="E7ACL3"/>
<evidence type="ECO:0000256" key="5">
    <source>
        <dbReference type="PIRSR" id="PIRSR602678-1"/>
    </source>
</evidence>
<dbReference type="FunFam" id="3.40.1390.30:FF:000001">
    <property type="entry name" value="GTP cyclohydrolase 1 type 2"/>
    <property type="match status" value="1"/>
</dbReference>
<evidence type="ECO:0000313" key="6">
    <source>
        <dbReference type="EMBL" id="CBY83044.1"/>
    </source>
</evidence>
<dbReference type="HOGENOM" id="CLU_037423_2_1_7"/>
<evidence type="ECO:0000256" key="4">
    <source>
        <dbReference type="ARBA" id="ARBA00022723"/>
    </source>
</evidence>
<comment type="subunit">
    <text evidence="2">Homohexamer.</text>
</comment>
<feature type="binding site" evidence="5">
    <location>
        <position position="209"/>
    </location>
    <ligand>
        <name>a divalent metal cation</name>
        <dbReference type="ChEBI" id="CHEBI:60240"/>
        <label>1</label>
    </ligand>
</feature>
<dbReference type="Proteomes" id="UP000007934">
    <property type="component" value="Chromosome"/>
</dbReference>
<dbReference type="PANTHER" id="PTHR13799">
    <property type="entry name" value="NGG1 INTERACTING FACTOR 3"/>
    <property type="match status" value="1"/>
</dbReference>
<evidence type="ECO:0000256" key="3">
    <source>
        <dbReference type="ARBA" id="ARBA00022112"/>
    </source>
</evidence>
<dbReference type="OrthoDB" id="9792792at2"/>
<dbReference type="RefSeq" id="WP_013469410.1">
    <property type="nucleotide sequence ID" value="NC_014810.2"/>
</dbReference>
<evidence type="ECO:0000256" key="2">
    <source>
        <dbReference type="ARBA" id="ARBA00011643"/>
    </source>
</evidence>
<gene>
    <name evidence="6" type="ordered locus">Hfelis_09600</name>
</gene>
<accession>E7ACL3</accession>
<proteinExistence type="inferred from homology"/>
<dbReference type="Pfam" id="PF01784">
    <property type="entry name" value="DUF34_NIF3"/>
    <property type="match status" value="1"/>
</dbReference>
<name>E7ACL3_HELFC</name>
<dbReference type="InterPro" id="IPR036069">
    <property type="entry name" value="DUF34/NIF3_sf"/>
</dbReference>
<protein>
    <recommendedName>
        <fullName evidence="3">GTP cyclohydrolase 1 type 2 homolog</fullName>
    </recommendedName>
</protein>
<feature type="binding site" evidence="5">
    <location>
        <position position="62"/>
    </location>
    <ligand>
        <name>a divalent metal cation</name>
        <dbReference type="ChEBI" id="CHEBI:60240"/>
        <label>1</label>
    </ligand>
</feature>
<feature type="binding site" evidence="5">
    <location>
        <position position="100"/>
    </location>
    <ligand>
        <name>a divalent metal cation</name>
        <dbReference type="ChEBI" id="CHEBI:60240"/>
        <label>1</label>
    </ligand>
</feature>
<feature type="binding site" evidence="5">
    <location>
        <position position="213"/>
    </location>
    <ligand>
        <name>a divalent metal cation</name>
        <dbReference type="ChEBI" id="CHEBI:60240"/>
        <label>1</label>
    </ligand>
</feature>
<dbReference type="GO" id="GO:0005737">
    <property type="term" value="C:cytoplasm"/>
    <property type="evidence" value="ECO:0007669"/>
    <property type="project" value="TreeGrafter"/>
</dbReference>
<evidence type="ECO:0000256" key="1">
    <source>
        <dbReference type="ARBA" id="ARBA00006964"/>
    </source>
</evidence>
<organism evidence="6 7">
    <name type="scientific">Helicobacter felis (strain ATCC 49179 / CCUG 28539 / NCTC 12436 / CS1)</name>
    <dbReference type="NCBI Taxonomy" id="936155"/>
    <lineage>
        <taxon>Bacteria</taxon>
        <taxon>Pseudomonadati</taxon>
        <taxon>Campylobacterota</taxon>
        <taxon>Epsilonproteobacteria</taxon>
        <taxon>Campylobacterales</taxon>
        <taxon>Helicobacteraceae</taxon>
        <taxon>Helicobacter</taxon>
    </lineage>
</organism>
<reference evidence="6 7" key="1">
    <citation type="journal article" date="2011" name="Genome Biol. Evol.">
        <title>Comparative whole genome sequence analysis of the carcinogenic bacterial model pathogen Helicobacter felis.</title>
        <authorList>
            <person name="Arnold I.C."/>
            <person name="Zigova Z."/>
            <person name="Holden M."/>
            <person name="Lawley T.D."/>
            <person name="Rad R."/>
            <person name="Dougan G."/>
            <person name="Falkow S."/>
            <person name="Bentley S.D."/>
            <person name="Muller A."/>
        </authorList>
    </citation>
    <scope>NUCLEOTIDE SEQUENCE [LARGE SCALE GENOMIC DNA]</scope>
    <source>
        <strain evidence="7">ATCC 49179 / CCUG 28539 / NCTC 12436 / CS1</strain>
    </source>
</reference>
<dbReference type="SUPFAM" id="SSF102705">
    <property type="entry name" value="NIF3 (NGG1p interacting factor 3)-like"/>
    <property type="match status" value="1"/>
</dbReference>
<sequence length="250" mass="27841">MLAHLFNFLNQLSPFELQAPWDNSGINLGHLSAPFDQVVISLEATLELALEVPPKTCILAHHPLFFKASKNFNPTLYPYNIATPLIQKSCALIALHTNFDITHLNAHFANLLGFENLKSEGFALVGAITPTKLENLLEHIQERLQLPYVRYVCAEHNIEHIAIVCGAGASYLQDLAHIPKGLCLITGDVKHHDAMAAKSMGVSVIDVGHYESEKYFVPLLHSLLATWLQTQAKHVRLHDCKNPFHFKGMA</sequence>
<dbReference type="eggNOG" id="COG0327">
    <property type="taxonomic scope" value="Bacteria"/>
</dbReference>
<dbReference type="STRING" id="936155.HFELIS_09600"/>